<accession>A0A4Y7SQR4</accession>
<reference evidence="2 3" key="1">
    <citation type="journal article" date="2019" name="Nat. Ecol. Evol.">
        <title>Megaphylogeny resolves global patterns of mushroom evolution.</title>
        <authorList>
            <person name="Varga T."/>
            <person name="Krizsan K."/>
            <person name="Foldi C."/>
            <person name="Dima B."/>
            <person name="Sanchez-Garcia M."/>
            <person name="Sanchez-Ramirez S."/>
            <person name="Szollosi G.J."/>
            <person name="Szarkandi J.G."/>
            <person name="Papp V."/>
            <person name="Albert L."/>
            <person name="Andreopoulos W."/>
            <person name="Angelini C."/>
            <person name="Antonin V."/>
            <person name="Barry K.W."/>
            <person name="Bougher N.L."/>
            <person name="Buchanan P."/>
            <person name="Buyck B."/>
            <person name="Bense V."/>
            <person name="Catcheside P."/>
            <person name="Chovatia M."/>
            <person name="Cooper J."/>
            <person name="Damon W."/>
            <person name="Desjardin D."/>
            <person name="Finy P."/>
            <person name="Geml J."/>
            <person name="Haridas S."/>
            <person name="Hughes K."/>
            <person name="Justo A."/>
            <person name="Karasinski D."/>
            <person name="Kautmanova I."/>
            <person name="Kiss B."/>
            <person name="Kocsube S."/>
            <person name="Kotiranta H."/>
            <person name="LaButti K.M."/>
            <person name="Lechner B.E."/>
            <person name="Liimatainen K."/>
            <person name="Lipzen A."/>
            <person name="Lukacs Z."/>
            <person name="Mihaltcheva S."/>
            <person name="Morgado L.N."/>
            <person name="Niskanen T."/>
            <person name="Noordeloos M.E."/>
            <person name="Ohm R.A."/>
            <person name="Ortiz-Santana B."/>
            <person name="Ovrebo C."/>
            <person name="Racz N."/>
            <person name="Riley R."/>
            <person name="Savchenko A."/>
            <person name="Shiryaev A."/>
            <person name="Soop K."/>
            <person name="Spirin V."/>
            <person name="Szebenyi C."/>
            <person name="Tomsovsky M."/>
            <person name="Tulloss R.E."/>
            <person name="Uehling J."/>
            <person name="Grigoriev I.V."/>
            <person name="Vagvolgyi C."/>
            <person name="Papp T."/>
            <person name="Martin F.M."/>
            <person name="Miettinen O."/>
            <person name="Hibbett D.S."/>
            <person name="Nagy L.G."/>
        </authorList>
    </citation>
    <scope>NUCLEOTIDE SEQUENCE [LARGE SCALE GENOMIC DNA]</scope>
    <source>
        <strain evidence="2 3">FP101781</strain>
    </source>
</reference>
<keyword evidence="3" id="KW-1185">Reference proteome</keyword>
<dbReference type="InterPro" id="IPR011009">
    <property type="entry name" value="Kinase-like_dom_sf"/>
</dbReference>
<dbReference type="SUPFAM" id="SSF56112">
    <property type="entry name" value="Protein kinase-like (PK-like)"/>
    <property type="match status" value="1"/>
</dbReference>
<dbReference type="AlphaFoldDB" id="A0A4Y7SQR4"/>
<organism evidence="2 3">
    <name type="scientific">Coprinellus micaceus</name>
    <name type="common">Glistening ink-cap mushroom</name>
    <name type="synonym">Coprinus micaceus</name>
    <dbReference type="NCBI Taxonomy" id="71717"/>
    <lineage>
        <taxon>Eukaryota</taxon>
        <taxon>Fungi</taxon>
        <taxon>Dikarya</taxon>
        <taxon>Basidiomycota</taxon>
        <taxon>Agaricomycotina</taxon>
        <taxon>Agaricomycetes</taxon>
        <taxon>Agaricomycetidae</taxon>
        <taxon>Agaricales</taxon>
        <taxon>Agaricineae</taxon>
        <taxon>Psathyrellaceae</taxon>
        <taxon>Coprinellus</taxon>
    </lineage>
</organism>
<name>A0A4Y7SQR4_COPMI</name>
<evidence type="ECO:0000313" key="2">
    <source>
        <dbReference type="EMBL" id="TEB24210.1"/>
    </source>
</evidence>
<evidence type="ECO:0000313" key="3">
    <source>
        <dbReference type="Proteomes" id="UP000298030"/>
    </source>
</evidence>
<gene>
    <name evidence="2" type="ORF">FA13DRAFT_1797437</name>
</gene>
<dbReference type="InterPro" id="IPR040976">
    <property type="entry name" value="Pkinase_fungal"/>
</dbReference>
<feature type="domain" description="Fungal-type protein kinase" evidence="1">
    <location>
        <begin position="152"/>
        <end position="332"/>
    </location>
</feature>
<evidence type="ECO:0000259" key="1">
    <source>
        <dbReference type="Pfam" id="PF17667"/>
    </source>
</evidence>
<sequence>MRAWEVEQVRSFDDLERVNNKIVMLRDVWFDDGVLTERQIQHSIFASLDNFDGLKDDLKRLFEEDESSASGTSGHRKGYENCFLSIWEDFLGQPTRDVPTGYKDDPMILSQMRERDSISHPGSSRNPHQFHPNRPYRLIYEERCHDLNDGAVGSLKDIFARLQGCFTALVLLFCAGWVHQDISSGNVLIWTDPAGEKQGKLGDLEFAERCPSGDASPDPKIVHGQDLFPPFKMNRLTISSVLLLFLSRKGTACFMPFEIRKGHRTAPWEEVVMSSKQPRFAYSLTAVERERELQESPGQLERYISLFTKRESDSLQHHFTHELECLRWLTLWSVTCRLGRWKGVSSVFAPSNSALASVLGEGFLMYDKEILPALTDESPDYLGNVYMYLRTSRAYLHIRYFELAEMDKKTQEDPAEHARAYLSLYRLVNAKVPPEAPPLVDISDTFLSAASETLRERLK</sequence>
<proteinExistence type="predicted"/>
<dbReference type="Pfam" id="PF17667">
    <property type="entry name" value="Pkinase_fungal"/>
    <property type="match status" value="1"/>
</dbReference>
<dbReference type="EMBL" id="QPFP01000069">
    <property type="protein sequence ID" value="TEB24210.1"/>
    <property type="molecule type" value="Genomic_DNA"/>
</dbReference>
<comment type="caution">
    <text evidence="2">The sequence shown here is derived from an EMBL/GenBank/DDBJ whole genome shotgun (WGS) entry which is preliminary data.</text>
</comment>
<protein>
    <recommendedName>
        <fullName evidence="1">Fungal-type protein kinase domain-containing protein</fullName>
    </recommendedName>
</protein>
<dbReference type="OrthoDB" id="3271139at2759"/>
<dbReference type="Proteomes" id="UP000298030">
    <property type="component" value="Unassembled WGS sequence"/>
</dbReference>